<evidence type="ECO:0000313" key="2">
    <source>
        <dbReference type="EMBL" id="VYT87201.1"/>
    </source>
</evidence>
<reference evidence="2" key="1">
    <citation type="submission" date="2019-11" db="EMBL/GenBank/DDBJ databases">
        <authorList>
            <person name="Feng L."/>
        </authorList>
    </citation>
    <scope>NUCLEOTIDE SEQUENCE</scope>
    <source>
        <strain evidence="2">ChathewayiLFYP18</strain>
    </source>
</reference>
<dbReference type="AlphaFoldDB" id="A0A6N3A6B1"/>
<accession>A0A6N3A6B1</accession>
<proteinExistence type="predicted"/>
<protein>
    <submittedName>
        <fullName evidence="2">Uncharacterized protein</fullName>
    </submittedName>
</protein>
<feature type="compositionally biased region" description="Basic and acidic residues" evidence="1">
    <location>
        <begin position="1"/>
        <end position="14"/>
    </location>
</feature>
<dbReference type="EMBL" id="CACRUH010000015">
    <property type="protein sequence ID" value="VYT87201.1"/>
    <property type="molecule type" value="Genomic_DNA"/>
</dbReference>
<organism evidence="2">
    <name type="scientific">Hungatella hathewayi</name>
    <dbReference type="NCBI Taxonomy" id="154046"/>
    <lineage>
        <taxon>Bacteria</taxon>
        <taxon>Bacillati</taxon>
        <taxon>Bacillota</taxon>
        <taxon>Clostridia</taxon>
        <taxon>Lachnospirales</taxon>
        <taxon>Lachnospiraceae</taxon>
        <taxon>Hungatella</taxon>
    </lineage>
</organism>
<sequence>MNGKMDKNELREMQTTDGLLEGESPLSIPESLLKEAGIDIEADLDVVCKNGSITITEANDAEILIPKAILNLCAEFSISPEKVKAVMRKEGLYERR</sequence>
<dbReference type="RefSeq" id="WP_156832434.1">
    <property type="nucleotide sequence ID" value="NZ_CACRUH010000015.1"/>
</dbReference>
<name>A0A6N3A6B1_9FIRM</name>
<feature type="region of interest" description="Disordered" evidence="1">
    <location>
        <begin position="1"/>
        <end position="24"/>
    </location>
</feature>
<evidence type="ECO:0000256" key="1">
    <source>
        <dbReference type="SAM" id="MobiDB-lite"/>
    </source>
</evidence>
<gene>
    <name evidence="2" type="ORF">CHLFYP18_05783</name>
</gene>